<dbReference type="InterPro" id="IPR009006">
    <property type="entry name" value="Ala_racemase/Decarboxylase_C"/>
</dbReference>
<keyword evidence="9" id="KW-1185">Reference proteome</keyword>
<comment type="catalytic activity">
    <reaction evidence="4">
        <text>L-alanine = D-alanine</text>
        <dbReference type="Rhea" id="RHEA:20249"/>
        <dbReference type="ChEBI" id="CHEBI:57416"/>
        <dbReference type="ChEBI" id="CHEBI:57972"/>
        <dbReference type="EC" id="5.1.1.1"/>
    </reaction>
</comment>
<dbReference type="PANTHER" id="PTHR30511:SF0">
    <property type="entry name" value="ALANINE RACEMASE, CATABOLIC-RELATED"/>
    <property type="match status" value="1"/>
</dbReference>
<dbReference type="CDD" id="cd00430">
    <property type="entry name" value="PLPDE_III_AR"/>
    <property type="match status" value="1"/>
</dbReference>
<feature type="domain" description="Alanine racemase C-terminal" evidence="7">
    <location>
        <begin position="248"/>
        <end position="376"/>
    </location>
</feature>
<dbReference type="PANTHER" id="PTHR30511">
    <property type="entry name" value="ALANINE RACEMASE"/>
    <property type="match status" value="1"/>
</dbReference>
<feature type="binding site" evidence="4 6">
    <location>
        <position position="139"/>
    </location>
    <ligand>
        <name>substrate</name>
    </ligand>
</feature>
<comment type="pathway">
    <text evidence="4">Amino-acid biosynthesis; D-alanine biosynthesis; D-alanine from L-alanine: step 1/1.</text>
</comment>
<dbReference type="GO" id="GO:0030170">
    <property type="term" value="F:pyridoxal phosphate binding"/>
    <property type="evidence" value="ECO:0007669"/>
    <property type="project" value="UniProtKB-UniRule"/>
</dbReference>
<dbReference type="InterPro" id="IPR011079">
    <property type="entry name" value="Ala_racemase_C"/>
</dbReference>
<reference evidence="8 9" key="1">
    <citation type="submission" date="2016-11" db="EMBL/GenBank/DDBJ databases">
        <authorList>
            <person name="Jaros S."/>
            <person name="Januszkiewicz K."/>
            <person name="Wedrychowicz H."/>
        </authorList>
    </citation>
    <scope>NUCLEOTIDE SEQUENCE [LARGE SCALE GENOMIC DNA]</scope>
    <source>
        <strain evidence="8 9">DSM 15692</strain>
    </source>
</reference>
<feature type="active site" description="Proton acceptor; specific for D-alanine" evidence="4">
    <location>
        <position position="40"/>
    </location>
</feature>
<dbReference type="NCBIfam" id="TIGR00492">
    <property type="entry name" value="alr"/>
    <property type="match status" value="1"/>
</dbReference>
<dbReference type="AlphaFoldDB" id="A0A1M4WUB9"/>
<dbReference type="PRINTS" id="PR00992">
    <property type="entry name" value="ALARACEMASE"/>
</dbReference>
<dbReference type="SUPFAM" id="SSF50621">
    <property type="entry name" value="Alanine racemase C-terminal domain-like"/>
    <property type="match status" value="1"/>
</dbReference>
<dbReference type="Pfam" id="PF01168">
    <property type="entry name" value="Ala_racemase_N"/>
    <property type="match status" value="1"/>
</dbReference>
<dbReference type="STRING" id="1121025.SAMN02745249_01274"/>
<keyword evidence="3 4" id="KW-0413">Isomerase</keyword>
<dbReference type="Gene3D" id="2.40.37.10">
    <property type="entry name" value="Lyase, Ornithine Decarboxylase, Chain A, domain 1"/>
    <property type="match status" value="1"/>
</dbReference>
<evidence type="ECO:0000259" key="7">
    <source>
        <dbReference type="SMART" id="SM01005"/>
    </source>
</evidence>
<dbReference type="OrthoDB" id="9813814at2"/>
<dbReference type="HAMAP" id="MF_01201">
    <property type="entry name" value="Ala_racemase"/>
    <property type="match status" value="1"/>
</dbReference>
<gene>
    <name evidence="8" type="ORF">SAMN02745249_01274</name>
</gene>
<dbReference type="InterPro" id="IPR029066">
    <property type="entry name" value="PLP-binding_barrel"/>
</dbReference>
<dbReference type="SMART" id="SM01005">
    <property type="entry name" value="Ala_racemase_C"/>
    <property type="match status" value="1"/>
</dbReference>
<dbReference type="Proteomes" id="UP000184128">
    <property type="component" value="Unassembled WGS sequence"/>
</dbReference>
<dbReference type="Pfam" id="PF00842">
    <property type="entry name" value="Ala_racemase_C"/>
    <property type="match status" value="1"/>
</dbReference>
<sequence>MNFTDVSLSKATIQTNKLLNNIKTFKSLLSEHTKFMAVIKANAYGHGAVPLARKMEEVGAANFFGVAQLSEALELRDAGIQTPILVFSPTRPSEIELAIQQDVTLTVFSKEVAEEIVRVAEKLEHQARVHLKIDSGMARLGITTFEEALNVYQSLTSEYVWIEGIYTHFADAPNIQPNNFTQEQFARFKAILDAFSEQQISFDLRHSCNTAATLNFPEYHLDMVRVGLGLYGLDPTLSAEGKATLEPIETVQGIVTHVKNFPAGQSVGYSRTFFSEKPMRIATVAIGYADGVAKSLSNEGSFTYKDHSLPIIGEVCMDQLMLDCSEVDDLAVGDTVTYFGDPKDGHLLMTEVAKKAKASQYDLLCRIGNRVERIYQ</sequence>
<protein>
    <recommendedName>
        <fullName evidence="4">Alanine racemase</fullName>
        <ecNumber evidence="4">5.1.1.1</ecNumber>
    </recommendedName>
</protein>
<comment type="function">
    <text evidence="4">Catalyzes the interconversion of L-alanine and D-alanine. May also act on other amino acids.</text>
</comment>
<dbReference type="RefSeq" id="WP_073297920.1">
    <property type="nucleotide sequence ID" value="NZ_FQUF01000017.1"/>
</dbReference>
<proteinExistence type="inferred from homology"/>
<evidence type="ECO:0000256" key="6">
    <source>
        <dbReference type="PIRSR" id="PIRSR600821-52"/>
    </source>
</evidence>
<dbReference type="GO" id="GO:0030632">
    <property type="term" value="P:D-alanine biosynthetic process"/>
    <property type="evidence" value="ECO:0007669"/>
    <property type="project" value="UniProtKB-UniRule"/>
</dbReference>
<dbReference type="EC" id="5.1.1.1" evidence="4"/>
<dbReference type="SUPFAM" id="SSF51419">
    <property type="entry name" value="PLP-binding barrel"/>
    <property type="match status" value="1"/>
</dbReference>
<dbReference type="InterPro" id="IPR001608">
    <property type="entry name" value="Ala_racemase_N"/>
</dbReference>
<comment type="cofactor">
    <cofactor evidence="1 4 5">
        <name>pyridoxal 5'-phosphate</name>
        <dbReference type="ChEBI" id="CHEBI:597326"/>
    </cofactor>
</comment>
<dbReference type="Gene3D" id="3.20.20.10">
    <property type="entry name" value="Alanine racemase"/>
    <property type="match status" value="1"/>
</dbReference>
<evidence type="ECO:0000256" key="4">
    <source>
        <dbReference type="HAMAP-Rule" id="MF_01201"/>
    </source>
</evidence>
<evidence type="ECO:0000256" key="5">
    <source>
        <dbReference type="PIRSR" id="PIRSR600821-50"/>
    </source>
</evidence>
<dbReference type="EMBL" id="FQUF01000017">
    <property type="protein sequence ID" value="SHE84643.1"/>
    <property type="molecule type" value="Genomic_DNA"/>
</dbReference>
<name>A0A1M4WUB9_9LACT</name>
<dbReference type="PROSITE" id="PS00395">
    <property type="entry name" value="ALANINE_RACEMASE"/>
    <property type="match status" value="1"/>
</dbReference>
<feature type="active site" description="Proton acceptor; specific for L-alanine" evidence="4">
    <location>
        <position position="269"/>
    </location>
</feature>
<evidence type="ECO:0000256" key="3">
    <source>
        <dbReference type="ARBA" id="ARBA00023235"/>
    </source>
</evidence>
<evidence type="ECO:0000313" key="8">
    <source>
        <dbReference type="EMBL" id="SHE84643.1"/>
    </source>
</evidence>
<dbReference type="InterPro" id="IPR020622">
    <property type="entry name" value="Ala_racemase_pyridoxalP-BS"/>
</dbReference>
<dbReference type="GO" id="GO:0008784">
    <property type="term" value="F:alanine racemase activity"/>
    <property type="evidence" value="ECO:0007669"/>
    <property type="project" value="UniProtKB-UniRule"/>
</dbReference>
<dbReference type="GO" id="GO:0005829">
    <property type="term" value="C:cytosol"/>
    <property type="evidence" value="ECO:0007669"/>
    <property type="project" value="TreeGrafter"/>
</dbReference>
<evidence type="ECO:0000313" key="9">
    <source>
        <dbReference type="Proteomes" id="UP000184128"/>
    </source>
</evidence>
<evidence type="ECO:0000256" key="2">
    <source>
        <dbReference type="ARBA" id="ARBA00022898"/>
    </source>
</evidence>
<accession>A0A1M4WUB9</accession>
<dbReference type="UniPathway" id="UPA00042">
    <property type="reaction ID" value="UER00497"/>
</dbReference>
<dbReference type="InterPro" id="IPR000821">
    <property type="entry name" value="Ala_racemase"/>
</dbReference>
<feature type="modified residue" description="N6-(pyridoxal phosphate)lysine" evidence="4 5">
    <location>
        <position position="40"/>
    </location>
</feature>
<feature type="binding site" evidence="4 6">
    <location>
        <position position="317"/>
    </location>
    <ligand>
        <name>substrate</name>
    </ligand>
</feature>
<keyword evidence="2 4" id="KW-0663">Pyridoxal phosphate</keyword>
<organism evidence="8 9">
    <name type="scientific">Atopostipes suicloacalis DSM 15692</name>
    <dbReference type="NCBI Taxonomy" id="1121025"/>
    <lineage>
        <taxon>Bacteria</taxon>
        <taxon>Bacillati</taxon>
        <taxon>Bacillota</taxon>
        <taxon>Bacilli</taxon>
        <taxon>Lactobacillales</taxon>
        <taxon>Carnobacteriaceae</taxon>
        <taxon>Atopostipes</taxon>
    </lineage>
</organism>
<comment type="similarity">
    <text evidence="4">Belongs to the alanine racemase family.</text>
</comment>
<evidence type="ECO:0000256" key="1">
    <source>
        <dbReference type="ARBA" id="ARBA00001933"/>
    </source>
</evidence>
<dbReference type="FunFam" id="3.20.20.10:FF:000002">
    <property type="entry name" value="Alanine racemase"/>
    <property type="match status" value="1"/>
</dbReference>